<gene>
    <name evidence="2" type="ORF">CAMP_LOCUS15359</name>
</gene>
<accession>A0A9P1IZ16</accession>
<evidence type="ECO:0000313" key="3">
    <source>
        <dbReference type="Proteomes" id="UP001152747"/>
    </source>
</evidence>
<keyword evidence="3" id="KW-1185">Reference proteome</keyword>
<dbReference type="OrthoDB" id="5844891at2759"/>
<proteinExistence type="predicted"/>
<dbReference type="AlphaFoldDB" id="A0A9P1IZ16"/>
<sequence length="112" mass="13013">MFCLPVKEGVTAAIIIGFLTESLTILSQLNEYRETLYIIFGIVCLVSWLCFNLWALREFFCPAIFGRRPNPSEDRLAFIKLKYVSSGKFLINLTNQNRREEIEMNNLQIFVV</sequence>
<evidence type="ECO:0000313" key="2">
    <source>
        <dbReference type="EMBL" id="CAI5452722.1"/>
    </source>
</evidence>
<keyword evidence="1" id="KW-0812">Transmembrane</keyword>
<keyword evidence="1" id="KW-0472">Membrane</keyword>
<comment type="caution">
    <text evidence="2">The sequence shown here is derived from an EMBL/GenBank/DDBJ whole genome shotgun (WGS) entry which is preliminary data.</text>
</comment>
<evidence type="ECO:0000256" key="1">
    <source>
        <dbReference type="SAM" id="Phobius"/>
    </source>
</evidence>
<reference evidence="2" key="1">
    <citation type="submission" date="2022-11" db="EMBL/GenBank/DDBJ databases">
        <authorList>
            <person name="Kikuchi T."/>
        </authorList>
    </citation>
    <scope>NUCLEOTIDE SEQUENCE</scope>
    <source>
        <strain evidence="2">PS1010</strain>
    </source>
</reference>
<name>A0A9P1IZ16_9PELO</name>
<dbReference type="Proteomes" id="UP001152747">
    <property type="component" value="Unassembled WGS sequence"/>
</dbReference>
<feature type="transmembrane region" description="Helical" evidence="1">
    <location>
        <begin position="35"/>
        <end position="56"/>
    </location>
</feature>
<dbReference type="EMBL" id="CANHGI010000005">
    <property type="protein sequence ID" value="CAI5452722.1"/>
    <property type="molecule type" value="Genomic_DNA"/>
</dbReference>
<protein>
    <submittedName>
        <fullName evidence="2">Uncharacterized protein</fullName>
    </submittedName>
</protein>
<organism evidence="2 3">
    <name type="scientific">Caenorhabditis angaria</name>
    <dbReference type="NCBI Taxonomy" id="860376"/>
    <lineage>
        <taxon>Eukaryota</taxon>
        <taxon>Metazoa</taxon>
        <taxon>Ecdysozoa</taxon>
        <taxon>Nematoda</taxon>
        <taxon>Chromadorea</taxon>
        <taxon>Rhabditida</taxon>
        <taxon>Rhabditina</taxon>
        <taxon>Rhabditomorpha</taxon>
        <taxon>Rhabditoidea</taxon>
        <taxon>Rhabditidae</taxon>
        <taxon>Peloderinae</taxon>
        <taxon>Caenorhabditis</taxon>
    </lineage>
</organism>
<feature type="transmembrane region" description="Helical" evidence="1">
    <location>
        <begin position="12"/>
        <end position="29"/>
    </location>
</feature>
<keyword evidence="1" id="KW-1133">Transmembrane helix</keyword>